<keyword evidence="2" id="KW-1185">Reference proteome</keyword>
<organism evidence="1 2">
    <name type="scientific">Leucocoprinus leucothites</name>
    <dbReference type="NCBI Taxonomy" id="201217"/>
    <lineage>
        <taxon>Eukaryota</taxon>
        <taxon>Fungi</taxon>
        <taxon>Dikarya</taxon>
        <taxon>Basidiomycota</taxon>
        <taxon>Agaricomycotina</taxon>
        <taxon>Agaricomycetes</taxon>
        <taxon>Agaricomycetidae</taxon>
        <taxon>Agaricales</taxon>
        <taxon>Agaricineae</taxon>
        <taxon>Agaricaceae</taxon>
        <taxon>Leucocoprinus</taxon>
    </lineage>
</organism>
<dbReference type="SUPFAM" id="SSF51905">
    <property type="entry name" value="FAD/NAD(P)-binding domain"/>
    <property type="match status" value="1"/>
</dbReference>
<sequence length="573" mass="63803">MPRIVKVAVAGSGLAGLTAAWLLTRPMKTEDVNFEVHLFEKADSLGMDAASMSLTDSQSSDKWRIDVPMRTFQGGERARNLLLTWPPCIDRRLLLGYYPQLISMYKSIGVKIRQADFSYSFSLFTSSTPTSKRKITTTFIYNGSSGRAGFGRPSSLTTQPKGSVLSGFPFQLWSWTVFVLMTMETLLCFLMSAFYAAPFLRSADLEEKSFGQWAEEVTPKSLLARWIGLDIAWKSYVRDVMIPMWSGMCTATVDDILNYPAVEFLDFIWLTIGTRHYVLANGVRDVVTELSKELKNIHVSAPITSISLDPKTPHLASVTYVKPSGEQETLHDFDHVIFATEAKTAASILTGWASKLPQSPASQTKPFKHNMLQQAEALSKFRYRTAVVVNHTDDTLLPDDPRDHRELNLIYYHGHELGDSEKHPERDSSVCVSSSYAMVTHALPRPKGYPAHLSTVYQSTNLYIPPKKGSILSVARMERAVPTVEARKALQGFCQEKDRRWWECPAVARTKLGPLQGAGRLSGAKNPGIWICGSYAFPGIPFLEGCVVSAKNVVVQGILECEGVELKEEPWVA</sequence>
<dbReference type="EMBL" id="JAACJO010000007">
    <property type="protein sequence ID" value="KAF5355661.1"/>
    <property type="molecule type" value="Genomic_DNA"/>
</dbReference>
<dbReference type="Proteomes" id="UP000559027">
    <property type="component" value="Unassembled WGS sequence"/>
</dbReference>
<dbReference type="PANTHER" id="PTHR42923:SF42">
    <property type="entry name" value="AMINE OXIDASE DOMAIN-CONTAINING PROTEIN"/>
    <property type="match status" value="1"/>
</dbReference>
<accession>A0A8H5G072</accession>
<dbReference type="OrthoDB" id="1111734at2759"/>
<dbReference type="GO" id="GO:0016491">
    <property type="term" value="F:oxidoreductase activity"/>
    <property type="evidence" value="ECO:0007669"/>
    <property type="project" value="TreeGrafter"/>
</dbReference>
<dbReference type="AlphaFoldDB" id="A0A8H5G072"/>
<evidence type="ECO:0000313" key="1">
    <source>
        <dbReference type="EMBL" id="KAF5355661.1"/>
    </source>
</evidence>
<reference evidence="1 2" key="1">
    <citation type="journal article" date="2020" name="ISME J.">
        <title>Uncovering the hidden diversity of litter-decomposition mechanisms in mushroom-forming fungi.</title>
        <authorList>
            <person name="Floudas D."/>
            <person name="Bentzer J."/>
            <person name="Ahren D."/>
            <person name="Johansson T."/>
            <person name="Persson P."/>
            <person name="Tunlid A."/>
        </authorList>
    </citation>
    <scope>NUCLEOTIDE SEQUENCE [LARGE SCALE GENOMIC DNA]</scope>
    <source>
        <strain evidence="1 2">CBS 146.42</strain>
    </source>
</reference>
<gene>
    <name evidence="1" type="ORF">D9756_003976</name>
</gene>
<proteinExistence type="predicted"/>
<evidence type="ECO:0000313" key="2">
    <source>
        <dbReference type="Proteomes" id="UP000559027"/>
    </source>
</evidence>
<protein>
    <recommendedName>
        <fullName evidence="3">FAD/NAD(P)-binding domain-containing protein</fullName>
    </recommendedName>
</protein>
<dbReference type="Gene3D" id="3.50.50.60">
    <property type="entry name" value="FAD/NAD(P)-binding domain"/>
    <property type="match status" value="1"/>
</dbReference>
<comment type="caution">
    <text evidence="1">The sequence shown here is derived from an EMBL/GenBank/DDBJ whole genome shotgun (WGS) entry which is preliminary data.</text>
</comment>
<evidence type="ECO:0008006" key="3">
    <source>
        <dbReference type="Google" id="ProtNLM"/>
    </source>
</evidence>
<dbReference type="PANTHER" id="PTHR42923">
    <property type="entry name" value="PROTOPORPHYRINOGEN OXIDASE"/>
    <property type="match status" value="1"/>
</dbReference>
<dbReference type="InterPro" id="IPR050464">
    <property type="entry name" value="Zeta_carotene_desat/Oxidored"/>
</dbReference>
<dbReference type="InterPro" id="IPR036188">
    <property type="entry name" value="FAD/NAD-bd_sf"/>
</dbReference>
<dbReference type="Pfam" id="PF13450">
    <property type="entry name" value="NAD_binding_8"/>
    <property type="match status" value="1"/>
</dbReference>
<name>A0A8H5G072_9AGAR</name>